<reference evidence="1" key="1">
    <citation type="submission" date="2023-03" db="EMBL/GenBank/DDBJ databases">
        <title>Massive genome expansion in bonnet fungi (Mycena s.s.) driven by repeated elements and novel gene families across ecological guilds.</title>
        <authorList>
            <consortium name="Lawrence Berkeley National Laboratory"/>
            <person name="Harder C.B."/>
            <person name="Miyauchi S."/>
            <person name="Viragh M."/>
            <person name="Kuo A."/>
            <person name="Thoen E."/>
            <person name="Andreopoulos B."/>
            <person name="Lu D."/>
            <person name="Skrede I."/>
            <person name="Drula E."/>
            <person name="Henrissat B."/>
            <person name="Morin E."/>
            <person name="Kohler A."/>
            <person name="Barry K."/>
            <person name="LaButti K."/>
            <person name="Morin E."/>
            <person name="Salamov A."/>
            <person name="Lipzen A."/>
            <person name="Mereny Z."/>
            <person name="Hegedus B."/>
            <person name="Baldrian P."/>
            <person name="Stursova M."/>
            <person name="Weitz H."/>
            <person name="Taylor A."/>
            <person name="Grigoriev I.V."/>
            <person name="Nagy L.G."/>
            <person name="Martin F."/>
            <person name="Kauserud H."/>
        </authorList>
    </citation>
    <scope>NUCLEOTIDE SEQUENCE</scope>
    <source>
        <strain evidence="1">CBHHK200</strain>
    </source>
</reference>
<organism evidence="1 2">
    <name type="scientific">Mycena alexandri</name>
    <dbReference type="NCBI Taxonomy" id="1745969"/>
    <lineage>
        <taxon>Eukaryota</taxon>
        <taxon>Fungi</taxon>
        <taxon>Dikarya</taxon>
        <taxon>Basidiomycota</taxon>
        <taxon>Agaricomycotina</taxon>
        <taxon>Agaricomycetes</taxon>
        <taxon>Agaricomycetidae</taxon>
        <taxon>Agaricales</taxon>
        <taxon>Marasmiineae</taxon>
        <taxon>Mycenaceae</taxon>
        <taxon>Mycena</taxon>
    </lineage>
</organism>
<proteinExistence type="predicted"/>
<protein>
    <submittedName>
        <fullName evidence="1">Uncharacterized protein</fullName>
    </submittedName>
</protein>
<evidence type="ECO:0000313" key="2">
    <source>
        <dbReference type="Proteomes" id="UP001218188"/>
    </source>
</evidence>
<comment type="caution">
    <text evidence="1">The sequence shown here is derived from an EMBL/GenBank/DDBJ whole genome shotgun (WGS) entry which is preliminary data.</text>
</comment>
<gene>
    <name evidence="1" type="ORF">C8F04DRAFT_1236730</name>
</gene>
<keyword evidence="2" id="KW-1185">Reference proteome</keyword>
<dbReference type="AlphaFoldDB" id="A0AAD6SL46"/>
<dbReference type="EMBL" id="JARJCM010000095">
    <property type="protein sequence ID" value="KAJ7029974.1"/>
    <property type="molecule type" value="Genomic_DNA"/>
</dbReference>
<sequence>MSTANQILNLFANSPVLCSVPRIQENVLAECDDLAQLALSHITAFSTATPTDLRISKFGLCDVAFDVRDPEVALIRHYTAKKDRAQCPAPLLWAPPPSVSESDWYSVDGYKGIVTPGGVVLSKAKCIHDSMFGQVYVEMWEIPESSTQKGFSVADNLLEVWWEECYNSVYARVLSCFATRSMISWCIDGPVPVIFASARFRSTPRVSLPSNPNK</sequence>
<name>A0AAD6SL46_9AGAR</name>
<dbReference type="Proteomes" id="UP001218188">
    <property type="component" value="Unassembled WGS sequence"/>
</dbReference>
<evidence type="ECO:0000313" key="1">
    <source>
        <dbReference type="EMBL" id="KAJ7029974.1"/>
    </source>
</evidence>
<accession>A0AAD6SL46</accession>